<sequence length="128" mass="13034">MTVITPRRRARAVALVGGVALLTGTIAGVAGAATADPAVTREIGPERTLILCSAPGAPDRPLLPNGAAPGTRIHFEHFQGEPATPLPALPALPARPGDPNVELQGGCERVERGDAPGGVVVIRPPHAR</sequence>
<evidence type="ECO:0000256" key="1">
    <source>
        <dbReference type="SAM" id="SignalP"/>
    </source>
</evidence>
<feature type="chain" id="PRO_5045983415" evidence="1">
    <location>
        <begin position="33"/>
        <end position="128"/>
    </location>
</feature>
<dbReference type="RefSeq" id="WP_189033037.1">
    <property type="nucleotide sequence ID" value="NZ_BMNE01000006.1"/>
</dbReference>
<evidence type="ECO:0000313" key="3">
    <source>
        <dbReference type="Proteomes" id="UP000658127"/>
    </source>
</evidence>
<keyword evidence="1" id="KW-0732">Signal</keyword>
<keyword evidence="3" id="KW-1185">Reference proteome</keyword>
<proteinExistence type="predicted"/>
<dbReference type="EMBL" id="BMNE01000006">
    <property type="protein sequence ID" value="GGN91453.1"/>
    <property type="molecule type" value="Genomic_DNA"/>
</dbReference>
<reference evidence="3" key="1">
    <citation type="journal article" date="2019" name="Int. J. Syst. Evol. Microbiol.">
        <title>The Global Catalogue of Microorganisms (GCM) 10K type strain sequencing project: providing services to taxonomists for standard genome sequencing and annotation.</title>
        <authorList>
            <consortium name="The Broad Institute Genomics Platform"/>
            <consortium name="The Broad Institute Genome Sequencing Center for Infectious Disease"/>
            <person name="Wu L."/>
            <person name="Ma J."/>
        </authorList>
    </citation>
    <scope>NUCLEOTIDE SEQUENCE [LARGE SCALE GENOMIC DNA]</scope>
    <source>
        <strain evidence="3">CGMCC 4.7329</strain>
    </source>
</reference>
<evidence type="ECO:0000313" key="2">
    <source>
        <dbReference type="EMBL" id="GGN91453.1"/>
    </source>
</evidence>
<protein>
    <submittedName>
        <fullName evidence="2">Uncharacterized protein</fullName>
    </submittedName>
</protein>
<gene>
    <name evidence="2" type="ORF">GCM10011610_51680</name>
</gene>
<dbReference type="Proteomes" id="UP000658127">
    <property type="component" value="Unassembled WGS sequence"/>
</dbReference>
<comment type="caution">
    <text evidence="2">The sequence shown here is derived from an EMBL/GenBank/DDBJ whole genome shotgun (WGS) entry which is preliminary data.</text>
</comment>
<organism evidence="2 3">
    <name type="scientific">Nocardia rhizosphaerihabitans</name>
    <dbReference type="NCBI Taxonomy" id="1691570"/>
    <lineage>
        <taxon>Bacteria</taxon>
        <taxon>Bacillati</taxon>
        <taxon>Actinomycetota</taxon>
        <taxon>Actinomycetes</taxon>
        <taxon>Mycobacteriales</taxon>
        <taxon>Nocardiaceae</taxon>
        <taxon>Nocardia</taxon>
    </lineage>
</organism>
<name>A0ABQ2KS70_9NOCA</name>
<accession>A0ABQ2KS70</accession>
<feature type="signal peptide" evidence="1">
    <location>
        <begin position="1"/>
        <end position="32"/>
    </location>
</feature>